<dbReference type="Pfam" id="PF00990">
    <property type="entry name" value="GGDEF"/>
    <property type="match status" value="1"/>
</dbReference>
<evidence type="ECO:0000259" key="4">
    <source>
        <dbReference type="PROSITE" id="PS50887"/>
    </source>
</evidence>
<dbReference type="InterPro" id="IPR000160">
    <property type="entry name" value="GGDEF_dom"/>
</dbReference>
<dbReference type="Proteomes" id="UP001059380">
    <property type="component" value="Chromosome"/>
</dbReference>
<dbReference type="InterPro" id="IPR001610">
    <property type="entry name" value="PAC"/>
</dbReference>
<dbReference type="KEGG" id="orp:MOP44_23695"/>
<dbReference type="InterPro" id="IPR035919">
    <property type="entry name" value="EAL_sf"/>
</dbReference>
<evidence type="ECO:0000256" key="2">
    <source>
        <dbReference type="SAM" id="SignalP"/>
    </source>
</evidence>
<feature type="domain" description="GGDEF" evidence="4">
    <location>
        <begin position="288"/>
        <end position="421"/>
    </location>
</feature>
<organism evidence="5 6">
    <name type="scientific">Occallatibacter riparius</name>
    <dbReference type="NCBI Taxonomy" id="1002689"/>
    <lineage>
        <taxon>Bacteria</taxon>
        <taxon>Pseudomonadati</taxon>
        <taxon>Acidobacteriota</taxon>
        <taxon>Terriglobia</taxon>
        <taxon>Terriglobales</taxon>
        <taxon>Acidobacteriaceae</taxon>
        <taxon>Occallatibacter</taxon>
    </lineage>
</organism>
<dbReference type="Gene3D" id="3.30.70.270">
    <property type="match status" value="1"/>
</dbReference>
<dbReference type="InterPro" id="IPR000014">
    <property type="entry name" value="PAS"/>
</dbReference>
<dbReference type="SMART" id="SM00052">
    <property type="entry name" value="EAL"/>
    <property type="match status" value="1"/>
</dbReference>
<sequence>MLFVACVLVAASLTHAARPLTSVRAIRQLSGQDLRSNRPVADVTTLAAAFQSRAPGYHPRFPMHLVEANVRYRGVTGSALDVRLISAPPRLTARRMRAIGAALGVFTILVACWVVVLRRQVRRQMDIIKQDMEAKIALEERYRRTFERNLTGLFTAKPDGTVLDCNDACAHILGFADRAELLAHQDVARQMIRTLSSGNFASDSLVNFEHLFHRADGTWAWALSNVRLVDGAGHPVLEGGVVDISDRKVADDQIRYLAYYDALTGLPNRALLFDRLKLALASARRHGEQLAVLFLDMDWFKHINDSLGHAYGDRLLKMLADRLRTCAREQDTIARLGGDEFLLVINGVDGPADASAVAERLLRRLEQGFEIDGRQLNISCSIGIALFPGHGEDVDTLIKNADAAMYTSKDSGRNCCTLFRPEMTDFALEQLTVENNLRTAIERNELSLVFQPEIDLLTGQPTCCEALLRWHNPELGSVSPDRFIPTAERTGIILPIGEWALRTACREAQAWTGELAHSRVAVNVSEVQLRQANFCNLVRSILNETGLSPQRLELELTESLLVSREGEPRRIMDELRSIGVSFALDDFGTGYSSLGYLRHFPMDKLKIDRAFVRDLPAHREDASIVSALVNMARSLNLNVTAEGVETAEQLAVLRDLGCDQVQGYLLCRPVESHRLIECLQAERSPAVLALSEPAAEALQLAAD</sequence>
<dbReference type="AlphaFoldDB" id="A0A9J7BRL0"/>
<dbReference type="SMART" id="SM00267">
    <property type="entry name" value="GGDEF"/>
    <property type="match status" value="1"/>
</dbReference>
<reference evidence="5" key="1">
    <citation type="submission" date="2021-04" db="EMBL/GenBank/DDBJ databases">
        <title>Phylogenetic analysis of Acidobacteriaceae.</title>
        <authorList>
            <person name="Qiu L."/>
            <person name="Zhang Q."/>
        </authorList>
    </citation>
    <scope>NUCLEOTIDE SEQUENCE</scope>
    <source>
        <strain evidence="5">DSM 25168</strain>
    </source>
</reference>
<evidence type="ECO:0000313" key="6">
    <source>
        <dbReference type="Proteomes" id="UP001059380"/>
    </source>
</evidence>
<dbReference type="InterPro" id="IPR052155">
    <property type="entry name" value="Biofilm_reg_signaling"/>
</dbReference>
<feature type="transmembrane region" description="Helical" evidence="1">
    <location>
        <begin position="98"/>
        <end position="117"/>
    </location>
</feature>
<evidence type="ECO:0000259" key="3">
    <source>
        <dbReference type="PROSITE" id="PS50883"/>
    </source>
</evidence>
<dbReference type="RefSeq" id="WP_260792893.1">
    <property type="nucleotide sequence ID" value="NZ_CP093313.1"/>
</dbReference>
<dbReference type="NCBIfam" id="TIGR00229">
    <property type="entry name" value="sensory_box"/>
    <property type="match status" value="1"/>
</dbReference>
<dbReference type="FunFam" id="3.30.70.270:FF:000001">
    <property type="entry name" value="Diguanylate cyclase domain protein"/>
    <property type="match status" value="1"/>
</dbReference>
<dbReference type="PANTHER" id="PTHR44757">
    <property type="entry name" value="DIGUANYLATE CYCLASE DGCP"/>
    <property type="match status" value="1"/>
</dbReference>
<dbReference type="SMART" id="SM00086">
    <property type="entry name" value="PAC"/>
    <property type="match status" value="1"/>
</dbReference>
<dbReference type="SUPFAM" id="SSF55073">
    <property type="entry name" value="Nucleotide cyclase"/>
    <property type="match status" value="1"/>
</dbReference>
<gene>
    <name evidence="5" type="ORF">MOP44_23695</name>
</gene>
<keyword evidence="1" id="KW-0472">Membrane</keyword>
<evidence type="ECO:0000313" key="5">
    <source>
        <dbReference type="EMBL" id="UWZ83558.1"/>
    </source>
</evidence>
<dbReference type="Pfam" id="PF00563">
    <property type="entry name" value="EAL"/>
    <property type="match status" value="1"/>
</dbReference>
<dbReference type="CDD" id="cd01948">
    <property type="entry name" value="EAL"/>
    <property type="match status" value="1"/>
</dbReference>
<name>A0A9J7BRL0_9BACT</name>
<proteinExistence type="predicted"/>
<keyword evidence="1" id="KW-0812">Transmembrane</keyword>
<protein>
    <submittedName>
        <fullName evidence="5">EAL domain-containing protein</fullName>
    </submittedName>
</protein>
<dbReference type="EMBL" id="CP093313">
    <property type="protein sequence ID" value="UWZ83558.1"/>
    <property type="molecule type" value="Genomic_DNA"/>
</dbReference>
<dbReference type="GO" id="GO:0003824">
    <property type="term" value="F:catalytic activity"/>
    <property type="evidence" value="ECO:0007669"/>
    <property type="project" value="UniProtKB-ARBA"/>
</dbReference>
<dbReference type="NCBIfam" id="TIGR00254">
    <property type="entry name" value="GGDEF"/>
    <property type="match status" value="1"/>
</dbReference>
<dbReference type="InterPro" id="IPR035965">
    <property type="entry name" value="PAS-like_dom_sf"/>
</dbReference>
<dbReference type="PROSITE" id="PS50883">
    <property type="entry name" value="EAL"/>
    <property type="match status" value="1"/>
</dbReference>
<dbReference type="Gene3D" id="3.30.450.20">
    <property type="entry name" value="PAS domain"/>
    <property type="match status" value="1"/>
</dbReference>
<dbReference type="SUPFAM" id="SSF141868">
    <property type="entry name" value="EAL domain-like"/>
    <property type="match status" value="1"/>
</dbReference>
<dbReference type="InterPro" id="IPR043128">
    <property type="entry name" value="Rev_trsase/Diguanyl_cyclase"/>
</dbReference>
<dbReference type="PANTHER" id="PTHR44757:SF2">
    <property type="entry name" value="BIOFILM ARCHITECTURE MAINTENANCE PROTEIN MBAA"/>
    <property type="match status" value="1"/>
</dbReference>
<dbReference type="InterPro" id="IPR029787">
    <property type="entry name" value="Nucleotide_cyclase"/>
</dbReference>
<feature type="domain" description="EAL" evidence="3">
    <location>
        <begin position="430"/>
        <end position="683"/>
    </location>
</feature>
<accession>A0A9J7BRL0</accession>
<dbReference type="CDD" id="cd01949">
    <property type="entry name" value="GGDEF"/>
    <property type="match status" value="1"/>
</dbReference>
<keyword evidence="2" id="KW-0732">Signal</keyword>
<dbReference type="Gene3D" id="3.20.20.450">
    <property type="entry name" value="EAL domain"/>
    <property type="match status" value="1"/>
</dbReference>
<feature type="signal peptide" evidence="2">
    <location>
        <begin position="1"/>
        <end position="16"/>
    </location>
</feature>
<feature type="chain" id="PRO_5039930795" evidence="2">
    <location>
        <begin position="17"/>
        <end position="703"/>
    </location>
</feature>
<evidence type="ECO:0000256" key="1">
    <source>
        <dbReference type="SAM" id="Phobius"/>
    </source>
</evidence>
<keyword evidence="1" id="KW-1133">Transmembrane helix</keyword>
<dbReference type="SUPFAM" id="SSF55785">
    <property type="entry name" value="PYP-like sensor domain (PAS domain)"/>
    <property type="match status" value="1"/>
</dbReference>
<keyword evidence="6" id="KW-1185">Reference proteome</keyword>
<dbReference type="PROSITE" id="PS50887">
    <property type="entry name" value="GGDEF"/>
    <property type="match status" value="1"/>
</dbReference>
<dbReference type="CDD" id="cd00130">
    <property type="entry name" value="PAS"/>
    <property type="match status" value="1"/>
</dbReference>
<dbReference type="InterPro" id="IPR001633">
    <property type="entry name" value="EAL_dom"/>
</dbReference>